<keyword evidence="4" id="KW-0378">Hydrolase</keyword>
<dbReference type="SUPFAM" id="SSF52743">
    <property type="entry name" value="Subtilisin-like"/>
    <property type="match status" value="1"/>
</dbReference>
<dbReference type="InterPro" id="IPR036852">
    <property type="entry name" value="Peptidase_S8/S53_dom_sf"/>
</dbReference>
<evidence type="ECO:0000256" key="3">
    <source>
        <dbReference type="ARBA" id="ARBA00022729"/>
    </source>
</evidence>
<evidence type="ECO:0000313" key="10">
    <source>
        <dbReference type="Proteomes" id="UP001153555"/>
    </source>
</evidence>
<comment type="similarity">
    <text evidence="1 6">Belongs to the peptidase S8 family.</text>
</comment>
<sequence>MKGDEVKRAGGYGVIVASKKAEGNTLSITPQEHDLPATNVDYANGLQILEYIKSTKRPTAYIVPAKTVLGVKPAPIALSFSARGPSKISPDILKPDITAPGDRILAAFKEGSPLGPDSDDILEKYWMISGTSMSCPHVAGALALLKAVHPDWSPSALRSALMTSATLINNEGNPITDHTDAPATPFVLGSGFFNPTKAVDPGLVYDASHTDYLVFLCSIGEYNLTGSFKCPENPPSPGNLNYPSIAIPKLRGTVTVRRTVTNVGCRGVVYYSSVQSPPWITVKITPAVLYFGREREKKNFTVTVKMNCSFSGKIEKGQYGFGRLKWSDGVHDVVSPLAVSVA</sequence>
<evidence type="ECO:0000259" key="8">
    <source>
        <dbReference type="Pfam" id="PF17766"/>
    </source>
</evidence>
<dbReference type="Proteomes" id="UP001153555">
    <property type="component" value="Unassembled WGS sequence"/>
</dbReference>
<gene>
    <name evidence="9" type="ORF">SHERM_07761</name>
</gene>
<dbReference type="Gene3D" id="2.60.40.2310">
    <property type="match status" value="1"/>
</dbReference>
<dbReference type="PANTHER" id="PTHR10795">
    <property type="entry name" value="PROPROTEIN CONVERTASE SUBTILISIN/KEXIN"/>
    <property type="match status" value="1"/>
</dbReference>
<dbReference type="InterPro" id="IPR045051">
    <property type="entry name" value="SBT"/>
</dbReference>
<evidence type="ECO:0000256" key="2">
    <source>
        <dbReference type="ARBA" id="ARBA00022670"/>
    </source>
</evidence>
<reference evidence="9" key="1">
    <citation type="submission" date="2019-12" db="EMBL/GenBank/DDBJ databases">
        <authorList>
            <person name="Scholes J."/>
        </authorList>
    </citation>
    <scope>NUCLEOTIDE SEQUENCE</scope>
</reference>
<keyword evidence="10" id="KW-1185">Reference proteome</keyword>
<keyword evidence="5" id="KW-0720">Serine protease</keyword>
<dbReference type="GO" id="GO:0004252">
    <property type="term" value="F:serine-type endopeptidase activity"/>
    <property type="evidence" value="ECO:0007669"/>
    <property type="project" value="InterPro"/>
</dbReference>
<accession>A0A9N7RRQ9</accession>
<feature type="domain" description="Subtilisin-like protease fibronectin type-III" evidence="8">
    <location>
        <begin position="239"/>
        <end position="339"/>
    </location>
</feature>
<comment type="caution">
    <text evidence="6">Lacks conserved residue(s) required for the propagation of feature annotation.</text>
</comment>
<protein>
    <submittedName>
        <fullName evidence="9">Subtilase family protein</fullName>
    </submittedName>
</protein>
<evidence type="ECO:0000313" key="9">
    <source>
        <dbReference type="EMBL" id="CAA0841886.1"/>
    </source>
</evidence>
<dbReference type="PROSITE" id="PS51892">
    <property type="entry name" value="SUBTILASE"/>
    <property type="match status" value="1"/>
</dbReference>
<keyword evidence="3" id="KW-0732">Signal</keyword>
<organism evidence="9 10">
    <name type="scientific">Striga hermonthica</name>
    <name type="common">Purple witchweed</name>
    <name type="synonym">Buchnera hermonthica</name>
    <dbReference type="NCBI Taxonomy" id="68872"/>
    <lineage>
        <taxon>Eukaryota</taxon>
        <taxon>Viridiplantae</taxon>
        <taxon>Streptophyta</taxon>
        <taxon>Embryophyta</taxon>
        <taxon>Tracheophyta</taxon>
        <taxon>Spermatophyta</taxon>
        <taxon>Magnoliopsida</taxon>
        <taxon>eudicotyledons</taxon>
        <taxon>Gunneridae</taxon>
        <taxon>Pentapetalae</taxon>
        <taxon>asterids</taxon>
        <taxon>lamiids</taxon>
        <taxon>Lamiales</taxon>
        <taxon>Orobanchaceae</taxon>
        <taxon>Buchnereae</taxon>
        <taxon>Striga</taxon>
    </lineage>
</organism>
<evidence type="ECO:0000256" key="5">
    <source>
        <dbReference type="ARBA" id="ARBA00022825"/>
    </source>
</evidence>
<dbReference type="InterPro" id="IPR023828">
    <property type="entry name" value="Peptidase_S8_Ser-AS"/>
</dbReference>
<feature type="domain" description="Peptidase S8/S53" evidence="7">
    <location>
        <begin position="70"/>
        <end position="169"/>
    </location>
</feature>
<dbReference type="InterPro" id="IPR041469">
    <property type="entry name" value="Subtilisin-like_FN3"/>
</dbReference>
<dbReference type="Gene3D" id="3.40.50.200">
    <property type="entry name" value="Peptidase S8/S53 domain"/>
    <property type="match status" value="1"/>
</dbReference>
<dbReference type="OrthoDB" id="904946at2759"/>
<comment type="caution">
    <text evidence="9">The sequence shown here is derived from an EMBL/GenBank/DDBJ whole genome shotgun (WGS) entry which is preliminary data.</text>
</comment>
<dbReference type="AlphaFoldDB" id="A0A9N7RRQ9"/>
<evidence type="ECO:0000256" key="1">
    <source>
        <dbReference type="ARBA" id="ARBA00011073"/>
    </source>
</evidence>
<keyword evidence="2" id="KW-0645">Protease</keyword>
<evidence type="ECO:0000256" key="4">
    <source>
        <dbReference type="ARBA" id="ARBA00022801"/>
    </source>
</evidence>
<dbReference type="CDD" id="cd02120">
    <property type="entry name" value="PA_subtilisin_like"/>
    <property type="match status" value="1"/>
</dbReference>
<dbReference type="EMBL" id="CACSLK010034598">
    <property type="protein sequence ID" value="CAA0841886.1"/>
    <property type="molecule type" value="Genomic_DNA"/>
</dbReference>
<evidence type="ECO:0000259" key="7">
    <source>
        <dbReference type="Pfam" id="PF00082"/>
    </source>
</evidence>
<dbReference type="InterPro" id="IPR000209">
    <property type="entry name" value="Peptidase_S8/S53_dom"/>
</dbReference>
<dbReference type="Pfam" id="PF17766">
    <property type="entry name" value="fn3_6"/>
    <property type="match status" value="1"/>
</dbReference>
<proteinExistence type="inferred from homology"/>
<dbReference type="Pfam" id="PF00082">
    <property type="entry name" value="Peptidase_S8"/>
    <property type="match status" value="1"/>
</dbReference>
<name>A0A9N7RRQ9_STRHE</name>
<evidence type="ECO:0000256" key="6">
    <source>
        <dbReference type="PROSITE-ProRule" id="PRU01240"/>
    </source>
</evidence>
<dbReference type="PROSITE" id="PS00138">
    <property type="entry name" value="SUBTILASE_SER"/>
    <property type="match status" value="1"/>
</dbReference>
<dbReference type="GO" id="GO:0006508">
    <property type="term" value="P:proteolysis"/>
    <property type="evidence" value="ECO:0007669"/>
    <property type="project" value="UniProtKB-KW"/>
</dbReference>